<organism evidence="1 2">
    <name type="scientific">Nonomuraea marmarensis</name>
    <dbReference type="NCBI Taxonomy" id="3351344"/>
    <lineage>
        <taxon>Bacteria</taxon>
        <taxon>Bacillati</taxon>
        <taxon>Actinomycetota</taxon>
        <taxon>Actinomycetes</taxon>
        <taxon>Streptosporangiales</taxon>
        <taxon>Streptosporangiaceae</taxon>
        <taxon>Nonomuraea</taxon>
    </lineage>
</organism>
<dbReference type="Gene3D" id="3.30.1310.10">
    <property type="entry name" value="Nucleoid-associated protein YbaB-like domain"/>
    <property type="match status" value="1"/>
</dbReference>
<dbReference type="RefSeq" id="WP_393165063.1">
    <property type="nucleotide sequence ID" value="NZ_JBICRM010000007.1"/>
</dbReference>
<sequence>MPAPSPEADVEQLERILRQGGEMMTRLRQAQAEMRKVTGSAETSDGLVRAVADGQGGIVRLRLDPRAMRLDHAVLSRQVTAVLQAAQQDAETRAQRIVDEALADTAHLPAPLDETFVRDRVEQVARNLID</sequence>
<evidence type="ECO:0000313" key="1">
    <source>
        <dbReference type="EMBL" id="MFG1704216.1"/>
    </source>
</evidence>
<dbReference type="EMBL" id="JBICRM010000007">
    <property type="protein sequence ID" value="MFG1704216.1"/>
    <property type="molecule type" value="Genomic_DNA"/>
</dbReference>
<accession>A0ABW7ACH1</accession>
<name>A0ABW7ACH1_9ACTN</name>
<evidence type="ECO:0000313" key="2">
    <source>
        <dbReference type="Proteomes" id="UP001603978"/>
    </source>
</evidence>
<dbReference type="Pfam" id="PF02575">
    <property type="entry name" value="YbaB_DNA_bd"/>
    <property type="match status" value="1"/>
</dbReference>
<reference evidence="1 2" key="1">
    <citation type="submission" date="2024-10" db="EMBL/GenBank/DDBJ databases">
        <authorList>
            <person name="Topkara A.R."/>
            <person name="Saygin H."/>
        </authorList>
    </citation>
    <scope>NUCLEOTIDE SEQUENCE [LARGE SCALE GENOMIC DNA]</scope>
    <source>
        <strain evidence="1 2">M3C6</strain>
    </source>
</reference>
<dbReference type="InterPro" id="IPR036894">
    <property type="entry name" value="YbaB-like_sf"/>
</dbReference>
<proteinExistence type="predicted"/>
<dbReference type="Proteomes" id="UP001603978">
    <property type="component" value="Unassembled WGS sequence"/>
</dbReference>
<dbReference type="InterPro" id="IPR004401">
    <property type="entry name" value="YbaB/EbfC"/>
</dbReference>
<comment type="caution">
    <text evidence="1">The sequence shown here is derived from an EMBL/GenBank/DDBJ whole genome shotgun (WGS) entry which is preliminary data.</text>
</comment>
<keyword evidence="2" id="KW-1185">Reference proteome</keyword>
<protein>
    <submittedName>
        <fullName evidence="1">YbaB/EbfC family nucleoid-associated protein</fullName>
    </submittedName>
</protein>
<dbReference type="SUPFAM" id="SSF82607">
    <property type="entry name" value="YbaB-like"/>
    <property type="match status" value="1"/>
</dbReference>
<gene>
    <name evidence="1" type="ORF">ACFLIM_13585</name>
</gene>